<evidence type="ECO:0000256" key="2">
    <source>
        <dbReference type="SAM" id="SignalP"/>
    </source>
</evidence>
<feature type="signal peptide" evidence="2">
    <location>
        <begin position="1"/>
        <end position="18"/>
    </location>
</feature>
<protein>
    <submittedName>
        <fullName evidence="5">ClpP</fullName>
    </submittedName>
</protein>
<dbReference type="InterPro" id="IPR056186">
    <property type="entry name" value="PDZ_CPAF-rel"/>
</dbReference>
<accession>A0A370TJB5</accession>
<reference evidence="5 6" key="1">
    <citation type="journal article" date="2018" name="IMA Fungus">
        <title>IMA Genome-F 9: Draft genome sequence of Annulohypoxylon stygium, Aspergillus mulundensis, Berkeleyomyces basicola (syn. Thielaviopsis basicola), Ceratocystis smalleyi, two Cercospora beticola strains, Coleophoma cylindrospora, Fusarium fracticaudum, Phialophora cf. hyalina, and Morchella septimelata.</title>
        <authorList>
            <person name="Wingfield B.D."/>
            <person name="Bills G.F."/>
            <person name="Dong Y."/>
            <person name="Huang W."/>
            <person name="Nel W.J."/>
            <person name="Swalarsk-Parry B.S."/>
            <person name="Vaghefi N."/>
            <person name="Wilken P.M."/>
            <person name="An Z."/>
            <person name="de Beer Z.W."/>
            <person name="De Vos L."/>
            <person name="Chen L."/>
            <person name="Duong T.A."/>
            <person name="Gao Y."/>
            <person name="Hammerbacher A."/>
            <person name="Kikkert J.R."/>
            <person name="Li Y."/>
            <person name="Li H."/>
            <person name="Li K."/>
            <person name="Li Q."/>
            <person name="Liu X."/>
            <person name="Ma X."/>
            <person name="Naidoo K."/>
            <person name="Pethybridge S.J."/>
            <person name="Sun J."/>
            <person name="Steenkamp E.T."/>
            <person name="van der Nest M.A."/>
            <person name="van Wyk S."/>
            <person name="Wingfield M.J."/>
            <person name="Xiong C."/>
            <person name="Yue Q."/>
            <person name="Zhang X."/>
        </authorList>
    </citation>
    <scope>NUCLEOTIDE SEQUENCE [LARGE SCALE GENOMIC DNA]</scope>
    <source>
        <strain evidence="5 6">BP 5553</strain>
    </source>
</reference>
<evidence type="ECO:0000259" key="4">
    <source>
        <dbReference type="Pfam" id="PF23658"/>
    </source>
</evidence>
<evidence type="ECO:0000313" key="6">
    <source>
        <dbReference type="Proteomes" id="UP000254866"/>
    </source>
</evidence>
<comment type="caution">
    <text evidence="5">The sequence shown here is derived from an EMBL/GenBank/DDBJ whole genome shotgun (WGS) entry which is preliminary data.</text>
</comment>
<evidence type="ECO:0000259" key="3">
    <source>
        <dbReference type="Pfam" id="PF03572"/>
    </source>
</evidence>
<dbReference type="InterPro" id="IPR029045">
    <property type="entry name" value="ClpP/crotonase-like_dom_sf"/>
</dbReference>
<dbReference type="Gene3D" id="3.90.226.10">
    <property type="entry name" value="2-enoyl-CoA Hydratase, Chain A, domain 1"/>
    <property type="match status" value="1"/>
</dbReference>
<dbReference type="Pfam" id="PF03572">
    <property type="entry name" value="Peptidase_S41"/>
    <property type="match status" value="1"/>
</dbReference>
<dbReference type="GO" id="GO:0008236">
    <property type="term" value="F:serine-type peptidase activity"/>
    <property type="evidence" value="ECO:0007669"/>
    <property type="project" value="InterPro"/>
</dbReference>
<gene>
    <name evidence="5" type="ORF">BP5553_07369</name>
</gene>
<feature type="region of interest" description="Disordered" evidence="1">
    <location>
        <begin position="363"/>
        <end position="386"/>
    </location>
</feature>
<keyword evidence="2" id="KW-0732">Signal</keyword>
<dbReference type="PANTHER" id="PTHR37049:SF4">
    <property type="entry name" value="RHODANESE DOMAIN-CONTAINING PROTEIN"/>
    <property type="match status" value="1"/>
</dbReference>
<feature type="domain" description="CPAF-like PDZ" evidence="4">
    <location>
        <begin position="232"/>
        <end position="331"/>
    </location>
</feature>
<keyword evidence="6" id="KW-1185">Reference proteome</keyword>
<dbReference type="InterPro" id="IPR005151">
    <property type="entry name" value="Tail-specific_protease"/>
</dbReference>
<dbReference type="RefSeq" id="XP_031868261.1">
    <property type="nucleotide sequence ID" value="XM_032015992.1"/>
</dbReference>
<dbReference type="Proteomes" id="UP000254866">
    <property type="component" value="Unassembled WGS sequence"/>
</dbReference>
<feature type="compositionally biased region" description="Polar residues" evidence="1">
    <location>
        <begin position="366"/>
        <end position="383"/>
    </location>
</feature>
<feature type="compositionally biased region" description="Basic and acidic residues" evidence="1">
    <location>
        <begin position="777"/>
        <end position="786"/>
    </location>
</feature>
<evidence type="ECO:0000313" key="5">
    <source>
        <dbReference type="EMBL" id="RDL35438.1"/>
    </source>
</evidence>
<organism evidence="5 6">
    <name type="scientific">Venustampulla echinocandica</name>
    <dbReference type="NCBI Taxonomy" id="2656787"/>
    <lineage>
        <taxon>Eukaryota</taxon>
        <taxon>Fungi</taxon>
        <taxon>Dikarya</taxon>
        <taxon>Ascomycota</taxon>
        <taxon>Pezizomycotina</taxon>
        <taxon>Leotiomycetes</taxon>
        <taxon>Helotiales</taxon>
        <taxon>Pleuroascaceae</taxon>
        <taxon>Venustampulla</taxon>
    </lineage>
</organism>
<proteinExistence type="predicted"/>
<evidence type="ECO:0000256" key="1">
    <source>
        <dbReference type="SAM" id="MobiDB-lite"/>
    </source>
</evidence>
<sequence>MLYPFSIVILAALASASCDDDNCLRALRATQIPSRIEAAQSFCATFTGTSVAPTAIPTYALDACEQNQKGNLTYRLASACSCIAASTTATTPTPTNPCAVVSALAASQISTARTLSPSIPAKLAQECFDTVPLLKDSAIELIDSLVPYLEWQSDLAWLKDPPTGYFYPPHDVLGSLAAVRKNVEDNVYSGEIAFELDLYSVFAKAHDGHLVFNPDGLANAFRWARQRSLVSIKDVISSPSTASAVTEIDGIDAATYVGDFAYESTFNQDVDAAYNTMFFTPQSVAGLASKSGYFAGGGRSRFKYPGDNTTFTFANGTLLTVENIAYVVGNFAGVTDGELFSKRFCTGAFDNPQNVSVLQKPITAEDPTSNPELPSGKSSQSSLPGYPNPSLIATDSSIGGYYLAAAGFEDVAVLSVLNFAPQDSKEFQHIAEEFCIEATKAGKTKLIIDLSANGGGHILQGYDLFRQFFPGVVQDGYSRLRDSDTLLEAAKIFSGATGGDFDATTSGDENLISMAEIFLNYRYDYNITNQPFQSFEEKFGPHVTKGQADTNLLRWNLDNPLTTTNLTFGVGIEITGYGTRKNFTQPFKPENIIMLTDGFCASTCSLFSEFMRLQGGVKVVTLGGRPQDGPIQAVGGVKGAQTLNFQTIYSMAQLSKTYAIKQTPPDSTKALSKLSMVPINRSVGCSVNIRDQLLPDNVNDGTPAQFVAELADCRLYYTSPMISDVSKVWEATASAAFKGGKCAAGGLPKRDIEPIVERSPVPVEGERKKIRRSPKGIKKDRLWDARHGKKLVA</sequence>
<dbReference type="Pfam" id="PF23658">
    <property type="entry name" value="PDZ_CPAF_rel"/>
    <property type="match status" value="1"/>
</dbReference>
<dbReference type="STRING" id="2656787.A0A370TJB5"/>
<feature type="domain" description="Tail specific protease" evidence="3">
    <location>
        <begin position="411"/>
        <end position="620"/>
    </location>
</feature>
<feature type="region of interest" description="Disordered" evidence="1">
    <location>
        <begin position="760"/>
        <end position="793"/>
    </location>
</feature>
<dbReference type="GeneID" id="43600218"/>
<dbReference type="AlphaFoldDB" id="A0A370TJB5"/>
<dbReference type="InterPro" id="IPR052766">
    <property type="entry name" value="S41A_metabolite_peptidase"/>
</dbReference>
<dbReference type="GO" id="GO:0006508">
    <property type="term" value="P:proteolysis"/>
    <property type="evidence" value="ECO:0007669"/>
    <property type="project" value="InterPro"/>
</dbReference>
<dbReference type="OrthoDB" id="27214at2759"/>
<feature type="chain" id="PRO_5016689681" evidence="2">
    <location>
        <begin position="19"/>
        <end position="793"/>
    </location>
</feature>
<dbReference type="PANTHER" id="PTHR37049">
    <property type="entry name" value="PEPTIDASE S41 FAMILY PROTEIN"/>
    <property type="match status" value="1"/>
</dbReference>
<name>A0A370TJB5_9HELO</name>
<dbReference type="SUPFAM" id="SSF52096">
    <property type="entry name" value="ClpP/crotonase"/>
    <property type="match status" value="1"/>
</dbReference>
<dbReference type="EMBL" id="NPIC01000006">
    <property type="protein sequence ID" value="RDL35438.1"/>
    <property type="molecule type" value="Genomic_DNA"/>
</dbReference>